<comment type="caution">
    <text evidence="1">The sequence shown here is derived from an EMBL/GenBank/DDBJ whole genome shotgun (WGS) entry which is preliminary data.</text>
</comment>
<organism evidence="1 2">
    <name type="scientific">Candidatus Brocadia sapporoensis</name>
    <dbReference type="NCBI Taxonomy" id="392547"/>
    <lineage>
        <taxon>Bacteria</taxon>
        <taxon>Pseudomonadati</taxon>
        <taxon>Planctomycetota</taxon>
        <taxon>Candidatus Brocadiia</taxon>
        <taxon>Candidatus Brocadiales</taxon>
        <taxon>Candidatus Brocadiaceae</taxon>
        <taxon>Candidatus Brocadia</taxon>
    </lineage>
</organism>
<dbReference type="Proteomes" id="UP000242219">
    <property type="component" value="Unassembled WGS sequence"/>
</dbReference>
<dbReference type="EMBL" id="MJUW02000064">
    <property type="protein sequence ID" value="OQD46006.1"/>
    <property type="molecule type" value="Genomic_DNA"/>
</dbReference>
<proteinExistence type="predicted"/>
<reference evidence="1 2" key="1">
    <citation type="journal article" date="2016" name="Genome Announc.">
        <title>Draft Genome Sequence of the Anaerobic Ammonium-Oxidizing Bacterium 'Candidatus Brocadia sp. 40'.</title>
        <authorList>
            <person name="Ali M."/>
            <person name="Haroon M.F."/>
            <person name="Narita Y."/>
            <person name="Zhang L."/>
            <person name="Rangel Shaw D."/>
            <person name="Okabe S."/>
            <person name="Saikaly P.E."/>
        </authorList>
    </citation>
    <scope>NUCLEOTIDE SEQUENCE [LARGE SCALE GENOMIC DNA]</scope>
    <source>
        <strain evidence="1 2">40</strain>
    </source>
</reference>
<gene>
    <name evidence="1" type="ORF">BIY37_05535</name>
</gene>
<dbReference type="RefSeq" id="WP_070066827.1">
    <property type="nucleotide sequence ID" value="NZ_MJUW02000064.1"/>
</dbReference>
<accession>A0A1V6M0Z4</accession>
<sequence length="110" mass="12464">MLASVPFYLRAKAFSHRHNSMLEFVFLRVTDPYPPERVEMPCIGFRSRKVNNLVFENMTVLGNFLFFDTLVSGIILHPSGKRDALVRSLAKKAVIIIASIVYHNGARIKG</sequence>
<protein>
    <submittedName>
        <fullName evidence="1">Uncharacterized protein</fullName>
    </submittedName>
</protein>
<evidence type="ECO:0000313" key="2">
    <source>
        <dbReference type="Proteomes" id="UP000242219"/>
    </source>
</evidence>
<name>A0A1V6M0Z4_9BACT</name>
<evidence type="ECO:0000313" key="1">
    <source>
        <dbReference type="EMBL" id="OQD46006.1"/>
    </source>
</evidence>
<dbReference type="AlphaFoldDB" id="A0A1V6M0Z4"/>
<keyword evidence="2" id="KW-1185">Reference proteome</keyword>